<evidence type="ECO:0000256" key="2">
    <source>
        <dbReference type="SAM" id="Phobius"/>
    </source>
</evidence>
<proteinExistence type="predicted"/>
<feature type="transmembrane region" description="Helical" evidence="2">
    <location>
        <begin position="133"/>
        <end position="153"/>
    </location>
</feature>
<dbReference type="EMBL" id="BMKS01000002">
    <property type="protein sequence ID" value="GGG20463.1"/>
    <property type="molecule type" value="Genomic_DNA"/>
</dbReference>
<evidence type="ECO:0000313" key="3">
    <source>
        <dbReference type="EMBL" id="GGG20463.1"/>
    </source>
</evidence>
<protein>
    <recommendedName>
        <fullName evidence="5">PrsW family intramembrane metalloprotease</fullName>
    </recommendedName>
</protein>
<keyword evidence="2" id="KW-0472">Membrane</keyword>
<name>A0A8J3EAY2_9PROT</name>
<dbReference type="RefSeq" id="WP_188898326.1">
    <property type="nucleotide sequence ID" value="NZ_BMKS01000002.1"/>
</dbReference>
<dbReference type="Proteomes" id="UP000597507">
    <property type="component" value="Unassembled WGS sequence"/>
</dbReference>
<evidence type="ECO:0000313" key="4">
    <source>
        <dbReference type="Proteomes" id="UP000597507"/>
    </source>
</evidence>
<feature type="region of interest" description="Disordered" evidence="1">
    <location>
        <begin position="222"/>
        <end position="255"/>
    </location>
</feature>
<sequence>MRTEASAAGDGPDRGPAAAAGWGRGVAAGLLAAVTALALINLAALPGLAALLPLVVVLPVLICIVGPVVEEACKYGAFRLTARPALRGWRAYWALGLTFGALEALLKLAPLLLGAPDGGPTLSLPGGGAFHARIAGALTSLLLHGALGGLVAVAATDRGGRGGLALLLAIVIHMGFNTLTTLAVVALDRVAGEPGAALAVWLALLLAIGVALLSFAMPRRRHGAPAAAPPSPPVPPLWRRRGETEARTGPPAVGR</sequence>
<gene>
    <name evidence="3" type="ORF">GCM10010964_05870</name>
</gene>
<reference evidence="3 4" key="1">
    <citation type="journal article" date="2014" name="Int. J. Syst. Evol. Microbiol.">
        <title>Complete genome sequence of Corynebacterium casei LMG S-19264T (=DSM 44701T), isolated from a smear-ripened cheese.</title>
        <authorList>
            <consortium name="US DOE Joint Genome Institute (JGI-PGF)"/>
            <person name="Walter F."/>
            <person name="Albersmeier A."/>
            <person name="Kalinowski J."/>
            <person name="Ruckert C."/>
        </authorList>
    </citation>
    <scope>NUCLEOTIDE SEQUENCE [LARGE SCALE GENOMIC DNA]</scope>
    <source>
        <strain evidence="3 4">CGMCC 1.16330</strain>
    </source>
</reference>
<keyword evidence="2" id="KW-0812">Transmembrane</keyword>
<feature type="transmembrane region" description="Helical" evidence="2">
    <location>
        <begin position="198"/>
        <end position="216"/>
    </location>
</feature>
<feature type="transmembrane region" description="Helical" evidence="2">
    <location>
        <begin position="50"/>
        <end position="70"/>
    </location>
</feature>
<feature type="transmembrane region" description="Helical" evidence="2">
    <location>
        <begin position="165"/>
        <end position="186"/>
    </location>
</feature>
<feature type="compositionally biased region" description="Pro residues" evidence="1">
    <location>
        <begin position="227"/>
        <end position="236"/>
    </location>
</feature>
<accession>A0A8J3EAY2</accession>
<keyword evidence="2" id="KW-1133">Transmembrane helix</keyword>
<organism evidence="3 4">
    <name type="scientific">Caldovatus sediminis</name>
    <dbReference type="NCBI Taxonomy" id="2041189"/>
    <lineage>
        <taxon>Bacteria</taxon>
        <taxon>Pseudomonadati</taxon>
        <taxon>Pseudomonadota</taxon>
        <taxon>Alphaproteobacteria</taxon>
        <taxon>Acetobacterales</taxon>
        <taxon>Roseomonadaceae</taxon>
        <taxon>Caldovatus</taxon>
    </lineage>
</organism>
<comment type="caution">
    <text evidence="3">The sequence shown here is derived from an EMBL/GenBank/DDBJ whole genome shotgun (WGS) entry which is preliminary data.</text>
</comment>
<evidence type="ECO:0008006" key="5">
    <source>
        <dbReference type="Google" id="ProtNLM"/>
    </source>
</evidence>
<feature type="transmembrane region" description="Helical" evidence="2">
    <location>
        <begin position="21"/>
        <end position="44"/>
    </location>
</feature>
<dbReference type="AlphaFoldDB" id="A0A8J3EAY2"/>
<feature type="transmembrane region" description="Helical" evidence="2">
    <location>
        <begin position="91"/>
        <end position="113"/>
    </location>
</feature>
<keyword evidence="4" id="KW-1185">Reference proteome</keyword>
<evidence type="ECO:0000256" key="1">
    <source>
        <dbReference type="SAM" id="MobiDB-lite"/>
    </source>
</evidence>